<comment type="caution">
    <text evidence="3">Lacks conserved residue(s) required for the propagation of feature annotation.</text>
</comment>
<feature type="disulfide bond" evidence="3">
    <location>
        <begin position="168"/>
        <end position="182"/>
    </location>
</feature>
<dbReference type="CDD" id="cd00118">
    <property type="entry name" value="LysM"/>
    <property type="match status" value="1"/>
</dbReference>
<evidence type="ECO:0000313" key="7">
    <source>
        <dbReference type="EMBL" id="KLU88874.1"/>
    </source>
</evidence>
<proteinExistence type="predicted"/>
<dbReference type="OMA" id="QPYIWDS"/>
<dbReference type="PANTHER" id="PTHR47849">
    <property type="entry name" value="CHITIN-BINDING LECTIN 1"/>
    <property type="match status" value="1"/>
</dbReference>
<reference evidence="7" key="1">
    <citation type="submission" date="2010-05" db="EMBL/GenBank/DDBJ databases">
        <title>The Genome Sequence of Magnaporthe poae strain ATCC 64411.</title>
        <authorList>
            <consortium name="The Broad Institute Genome Sequencing Platform"/>
            <consortium name="Broad Institute Genome Sequencing Center for Infectious Disease"/>
            <person name="Ma L.-J."/>
            <person name="Dead R."/>
            <person name="Young S."/>
            <person name="Zeng Q."/>
            <person name="Koehrsen M."/>
            <person name="Alvarado L."/>
            <person name="Berlin A."/>
            <person name="Chapman S.B."/>
            <person name="Chen Z."/>
            <person name="Freedman E."/>
            <person name="Gellesch M."/>
            <person name="Goldberg J."/>
            <person name="Griggs A."/>
            <person name="Gujja S."/>
            <person name="Heilman E.R."/>
            <person name="Heiman D."/>
            <person name="Hepburn T."/>
            <person name="Howarth C."/>
            <person name="Jen D."/>
            <person name="Larson L."/>
            <person name="Mehta T."/>
            <person name="Neiman D."/>
            <person name="Pearson M."/>
            <person name="Roberts A."/>
            <person name="Saif S."/>
            <person name="Shea T."/>
            <person name="Shenoy N."/>
            <person name="Sisk P."/>
            <person name="Stolte C."/>
            <person name="Sykes S."/>
            <person name="Walk T."/>
            <person name="White J."/>
            <person name="Yandava C."/>
            <person name="Haas B."/>
            <person name="Nusbaum C."/>
            <person name="Birren B."/>
        </authorList>
    </citation>
    <scope>NUCLEOTIDE SEQUENCE</scope>
    <source>
        <strain evidence="7">ATCC 64411</strain>
    </source>
</reference>
<gene>
    <name evidence="7" type="ORF">MAPG_07855</name>
</gene>
<reference evidence="9" key="2">
    <citation type="submission" date="2010-05" db="EMBL/GenBank/DDBJ databases">
        <title>The genome sequence of Magnaporthe poae strain ATCC 64411.</title>
        <authorList>
            <person name="Ma L.-J."/>
            <person name="Dead R."/>
            <person name="Young S."/>
            <person name="Zeng Q."/>
            <person name="Koehrsen M."/>
            <person name="Alvarado L."/>
            <person name="Berlin A."/>
            <person name="Chapman S.B."/>
            <person name="Chen Z."/>
            <person name="Freedman E."/>
            <person name="Gellesch M."/>
            <person name="Goldberg J."/>
            <person name="Griggs A."/>
            <person name="Gujja S."/>
            <person name="Heilman E.R."/>
            <person name="Heiman D."/>
            <person name="Hepburn T."/>
            <person name="Howarth C."/>
            <person name="Jen D."/>
            <person name="Larson L."/>
            <person name="Mehta T."/>
            <person name="Neiman D."/>
            <person name="Pearson M."/>
            <person name="Roberts A."/>
            <person name="Saif S."/>
            <person name="Shea T."/>
            <person name="Shenoy N."/>
            <person name="Sisk P."/>
            <person name="Stolte C."/>
            <person name="Sykes S."/>
            <person name="Walk T."/>
            <person name="White J."/>
            <person name="Yandava C."/>
            <person name="Haas B."/>
            <person name="Nusbaum C."/>
            <person name="Birren B."/>
        </authorList>
    </citation>
    <scope>NUCLEOTIDE SEQUENCE [LARGE SCALE GENOMIC DNA]</scope>
    <source>
        <strain evidence="9">ATCC 64411 / 73-15</strain>
    </source>
</reference>
<evidence type="ECO:0000259" key="6">
    <source>
        <dbReference type="PROSITE" id="PS50941"/>
    </source>
</evidence>
<dbReference type="AlphaFoldDB" id="A0A0C4E5T0"/>
<evidence type="ECO:0000313" key="9">
    <source>
        <dbReference type="Proteomes" id="UP000011715"/>
    </source>
</evidence>
<evidence type="ECO:0000256" key="5">
    <source>
        <dbReference type="SAM" id="SignalP"/>
    </source>
</evidence>
<feature type="region of interest" description="Disordered" evidence="4">
    <location>
        <begin position="200"/>
        <end position="219"/>
    </location>
</feature>
<dbReference type="VEuPathDB" id="FungiDB:MAPG_07855"/>
<sequence length="289" mass="30048">MKLSVRRSARMLLALPVVVGAASVVGHPPLVQRQDDDCRLPMETYLWTTCSSFLADYNITLPELLKLNPLVGVDCSGFVPGSTYCLRKERVLPPSTDGTCGHLNRNVTCVGSTFGDCCGRQGKCGRAQNFCLPGFCQGGKCPGLGYSTDGRCGEDNDFLMCGGPFGKCCSASGRCGSTLAECGAGCQSGDCVGNLPSSSTTTTSTTPPTPLPSPGSPSPDGTCGYVNKFKCTGTEPMYYGYCCNSAGYCGFSEWDCSPVAGCQAEFGRCDEAVIVTVSGTAPVATSTTS</sequence>
<dbReference type="EMBL" id="ADBL01001904">
    <property type="status" value="NOT_ANNOTATED_CDS"/>
    <property type="molecule type" value="Genomic_DNA"/>
</dbReference>
<dbReference type="STRING" id="644358.A0A0C4E5T0"/>
<dbReference type="InterPro" id="IPR036779">
    <property type="entry name" value="LysM_dom_sf"/>
</dbReference>
<dbReference type="PANTHER" id="PTHR47849:SF8">
    <property type="entry name" value="LECTIN"/>
    <property type="match status" value="1"/>
</dbReference>
<dbReference type="InterPro" id="IPR001002">
    <property type="entry name" value="Chitin-bd_1"/>
</dbReference>
<keyword evidence="2 3" id="KW-1015">Disulfide bond</keyword>
<keyword evidence="5" id="KW-0732">Signal</keyword>
<reference evidence="8" key="5">
    <citation type="submission" date="2015-06" db="UniProtKB">
        <authorList>
            <consortium name="EnsemblFungi"/>
        </authorList>
    </citation>
    <scope>IDENTIFICATION</scope>
    <source>
        <strain evidence="8">ATCC 64411</strain>
    </source>
</reference>
<keyword evidence="1 3" id="KW-0147">Chitin-binding</keyword>
<dbReference type="Gene3D" id="3.30.60.10">
    <property type="entry name" value="Endochitinase-like"/>
    <property type="match status" value="1"/>
</dbReference>
<dbReference type="EnsemblFungi" id="MAPG_07855T0">
    <property type="protein sequence ID" value="MAPG_07855T0"/>
    <property type="gene ID" value="MAPG_07855"/>
</dbReference>
<feature type="compositionally biased region" description="Pro residues" evidence="4">
    <location>
        <begin position="207"/>
        <end position="217"/>
    </location>
</feature>
<evidence type="ECO:0000256" key="3">
    <source>
        <dbReference type="PROSITE-ProRule" id="PRU00261"/>
    </source>
</evidence>
<reference evidence="7" key="3">
    <citation type="submission" date="2011-03" db="EMBL/GenBank/DDBJ databases">
        <title>Annotation of Magnaporthe poae ATCC 64411.</title>
        <authorList>
            <person name="Ma L.-J."/>
            <person name="Dead R."/>
            <person name="Young S.K."/>
            <person name="Zeng Q."/>
            <person name="Gargeya S."/>
            <person name="Fitzgerald M."/>
            <person name="Haas B."/>
            <person name="Abouelleil A."/>
            <person name="Alvarado L."/>
            <person name="Arachchi H.M."/>
            <person name="Berlin A."/>
            <person name="Brown A."/>
            <person name="Chapman S.B."/>
            <person name="Chen Z."/>
            <person name="Dunbar C."/>
            <person name="Freedman E."/>
            <person name="Gearin G."/>
            <person name="Gellesch M."/>
            <person name="Goldberg J."/>
            <person name="Griggs A."/>
            <person name="Gujja S."/>
            <person name="Heiman D."/>
            <person name="Howarth C."/>
            <person name="Larson L."/>
            <person name="Lui A."/>
            <person name="MacDonald P.J.P."/>
            <person name="Mehta T."/>
            <person name="Montmayeur A."/>
            <person name="Murphy C."/>
            <person name="Neiman D."/>
            <person name="Pearson M."/>
            <person name="Priest M."/>
            <person name="Roberts A."/>
            <person name="Saif S."/>
            <person name="Shea T."/>
            <person name="Shenoy N."/>
            <person name="Sisk P."/>
            <person name="Stolte C."/>
            <person name="Sykes S."/>
            <person name="Yandava C."/>
            <person name="Wortman J."/>
            <person name="Nusbaum C."/>
            <person name="Birren B."/>
        </authorList>
    </citation>
    <scope>NUCLEOTIDE SEQUENCE</scope>
    <source>
        <strain evidence="7">ATCC 64411</strain>
    </source>
</reference>
<evidence type="ECO:0000256" key="2">
    <source>
        <dbReference type="ARBA" id="ARBA00023157"/>
    </source>
</evidence>
<dbReference type="OrthoDB" id="1193027at2759"/>
<dbReference type="SUPFAM" id="SSF57016">
    <property type="entry name" value="Plant lectins/antimicrobial peptides"/>
    <property type="match status" value="1"/>
</dbReference>
<feature type="signal peptide" evidence="5">
    <location>
        <begin position="1"/>
        <end position="26"/>
    </location>
</feature>
<dbReference type="InterPro" id="IPR018392">
    <property type="entry name" value="LysM"/>
</dbReference>
<dbReference type="InterPro" id="IPR036861">
    <property type="entry name" value="Endochitinase-like_sf"/>
</dbReference>
<reference evidence="8" key="4">
    <citation type="journal article" date="2015" name="G3 (Bethesda)">
        <title>Genome sequences of three phytopathogenic species of the Magnaporthaceae family of fungi.</title>
        <authorList>
            <person name="Okagaki L.H."/>
            <person name="Nunes C.C."/>
            <person name="Sailsbery J."/>
            <person name="Clay B."/>
            <person name="Brown D."/>
            <person name="John T."/>
            <person name="Oh Y."/>
            <person name="Young N."/>
            <person name="Fitzgerald M."/>
            <person name="Haas B.J."/>
            <person name="Zeng Q."/>
            <person name="Young S."/>
            <person name="Adiconis X."/>
            <person name="Fan L."/>
            <person name="Levin J.Z."/>
            <person name="Mitchell T.K."/>
            <person name="Okubara P.A."/>
            <person name="Farman M.L."/>
            <person name="Kohn L.M."/>
            <person name="Birren B."/>
            <person name="Ma L.-J."/>
            <person name="Dean R.A."/>
        </authorList>
    </citation>
    <scope>NUCLEOTIDE SEQUENCE</scope>
    <source>
        <strain evidence="8">ATCC 64411 / 73-15</strain>
    </source>
</reference>
<dbReference type="EMBL" id="GL876972">
    <property type="protein sequence ID" value="KLU88874.1"/>
    <property type="molecule type" value="Genomic_DNA"/>
</dbReference>
<protein>
    <recommendedName>
        <fullName evidence="6">Chitin-binding type-1 domain-containing protein</fullName>
    </recommendedName>
</protein>
<keyword evidence="9" id="KW-1185">Reference proteome</keyword>
<feature type="domain" description="Chitin-binding type-1" evidence="6">
    <location>
        <begin position="149"/>
        <end position="193"/>
    </location>
</feature>
<dbReference type="eggNOG" id="KOG4157">
    <property type="taxonomic scope" value="Eukaryota"/>
</dbReference>
<organism evidence="8 9">
    <name type="scientific">Magnaporthiopsis poae (strain ATCC 64411 / 73-15)</name>
    <name type="common">Kentucky bluegrass fungus</name>
    <name type="synonym">Magnaporthe poae</name>
    <dbReference type="NCBI Taxonomy" id="644358"/>
    <lineage>
        <taxon>Eukaryota</taxon>
        <taxon>Fungi</taxon>
        <taxon>Dikarya</taxon>
        <taxon>Ascomycota</taxon>
        <taxon>Pezizomycotina</taxon>
        <taxon>Sordariomycetes</taxon>
        <taxon>Sordariomycetidae</taxon>
        <taxon>Magnaporthales</taxon>
        <taxon>Magnaporthaceae</taxon>
        <taxon>Magnaporthiopsis</taxon>
    </lineage>
</organism>
<dbReference type="PROSITE" id="PS50941">
    <property type="entry name" value="CHIT_BIND_I_2"/>
    <property type="match status" value="1"/>
</dbReference>
<name>A0A0C4E5T0_MAGP6</name>
<evidence type="ECO:0000313" key="8">
    <source>
        <dbReference type="EnsemblFungi" id="MAPG_07855T0"/>
    </source>
</evidence>
<feature type="chain" id="PRO_5009385734" description="Chitin-binding type-1 domain-containing protein" evidence="5">
    <location>
        <begin position="27"/>
        <end position="289"/>
    </location>
</feature>
<dbReference type="Gene3D" id="3.10.350.10">
    <property type="entry name" value="LysM domain"/>
    <property type="match status" value="1"/>
</dbReference>
<accession>A0A0C4E5T0</accession>
<dbReference type="Proteomes" id="UP000011715">
    <property type="component" value="Unassembled WGS sequence"/>
</dbReference>
<evidence type="ECO:0000256" key="4">
    <source>
        <dbReference type="SAM" id="MobiDB-lite"/>
    </source>
</evidence>
<dbReference type="GO" id="GO:0008061">
    <property type="term" value="F:chitin binding"/>
    <property type="evidence" value="ECO:0007669"/>
    <property type="project" value="UniProtKB-UniRule"/>
</dbReference>
<evidence type="ECO:0000256" key="1">
    <source>
        <dbReference type="ARBA" id="ARBA00022669"/>
    </source>
</evidence>